<dbReference type="AlphaFoldDB" id="W9WFU5"/>
<gene>
    <name evidence="1" type="ORF">A1O7_00185</name>
</gene>
<evidence type="ECO:0000313" key="1">
    <source>
        <dbReference type="EMBL" id="EXJ63850.1"/>
    </source>
</evidence>
<keyword evidence="2" id="KW-1185">Reference proteome</keyword>
<protein>
    <submittedName>
        <fullName evidence="1">Uncharacterized protein</fullName>
    </submittedName>
</protein>
<dbReference type="Proteomes" id="UP000019473">
    <property type="component" value="Unassembled WGS sequence"/>
</dbReference>
<organism evidence="1 2">
    <name type="scientific">Cladophialophora yegresii CBS 114405</name>
    <dbReference type="NCBI Taxonomy" id="1182544"/>
    <lineage>
        <taxon>Eukaryota</taxon>
        <taxon>Fungi</taxon>
        <taxon>Dikarya</taxon>
        <taxon>Ascomycota</taxon>
        <taxon>Pezizomycotina</taxon>
        <taxon>Eurotiomycetes</taxon>
        <taxon>Chaetothyriomycetidae</taxon>
        <taxon>Chaetothyriales</taxon>
        <taxon>Herpotrichiellaceae</taxon>
        <taxon>Cladophialophora</taxon>
    </lineage>
</organism>
<dbReference type="GeneID" id="19174802"/>
<dbReference type="VEuPathDB" id="FungiDB:A1O7_00185"/>
<dbReference type="RefSeq" id="XP_007752417.1">
    <property type="nucleotide sequence ID" value="XM_007754227.1"/>
</dbReference>
<sequence length="103" mass="11385">MTSSGGQLQSIPDQNLLSLLFSNKDRDDDSVAWRDGKNRNQTITKGQTRKLVCQLTHRYRQSGLIESGKWDPDKVINLTENQVMGFPNVLALIALGAVVATCP</sequence>
<name>W9WFU5_9EURO</name>
<comment type="caution">
    <text evidence="1">The sequence shown here is derived from an EMBL/GenBank/DDBJ whole genome shotgun (WGS) entry which is preliminary data.</text>
</comment>
<dbReference type="HOGENOM" id="CLU_2263481_0_0_1"/>
<dbReference type="EMBL" id="AMGW01000001">
    <property type="protein sequence ID" value="EXJ63850.1"/>
    <property type="molecule type" value="Genomic_DNA"/>
</dbReference>
<reference evidence="1 2" key="1">
    <citation type="submission" date="2013-03" db="EMBL/GenBank/DDBJ databases">
        <title>The Genome Sequence of Cladophialophora yegresii CBS 114405.</title>
        <authorList>
            <consortium name="The Broad Institute Genomics Platform"/>
            <person name="Cuomo C."/>
            <person name="de Hoog S."/>
            <person name="Gorbushina A."/>
            <person name="Walker B."/>
            <person name="Young S.K."/>
            <person name="Zeng Q."/>
            <person name="Gargeya S."/>
            <person name="Fitzgerald M."/>
            <person name="Haas B."/>
            <person name="Abouelleil A."/>
            <person name="Allen A.W."/>
            <person name="Alvarado L."/>
            <person name="Arachchi H.M."/>
            <person name="Berlin A.M."/>
            <person name="Chapman S.B."/>
            <person name="Gainer-Dewar J."/>
            <person name="Goldberg J."/>
            <person name="Griggs A."/>
            <person name="Gujja S."/>
            <person name="Hansen M."/>
            <person name="Howarth C."/>
            <person name="Imamovic A."/>
            <person name="Ireland A."/>
            <person name="Larimer J."/>
            <person name="McCowan C."/>
            <person name="Murphy C."/>
            <person name="Pearson M."/>
            <person name="Poon T.W."/>
            <person name="Priest M."/>
            <person name="Roberts A."/>
            <person name="Saif S."/>
            <person name="Shea T."/>
            <person name="Sisk P."/>
            <person name="Sykes S."/>
            <person name="Wortman J."/>
            <person name="Nusbaum C."/>
            <person name="Birren B."/>
        </authorList>
    </citation>
    <scope>NUCLEOTIDE SEQUENCE [LARGE SCALE GENOMIC DNA]</scope>
    <source>
        <strain evidence="1 2">CBS 114405</strain>
    </source>
</reference>
<evidence type="ECO:0000313" key="2">
    <source>
        <dbReference type="Proteomes" id="UP000019473"/>
    </source>
</evidence>
<proteinExistence type="predicted"/>
<accession>W9WFU5</accession>